<organism evidence="2 3">
    <name type="scientific">Tersicoccus phoenicis</name>
    <dbReference type="NCBI Taxonomy" id="554083"/>
    <lineage>
        <taxon>Bacteria</taxon>
        <taxon>Bacillati</taxon>
        <taxon>Actinomycetota</taxon>
        <taxon>Actinomycetes</taxon>
        <taxon>Micrococcales</taxon>
        <taxon>Micrococcaceae</taxon>
        <taxon>Tersicoccus</taxon>
    </lineage>
</organism>
<accession>A0A1R1L8I3</accession>
<evidence type="ECO:0000313" key="2">
    <source>
        <dbReference type="EMBL" id="OMH23852.1"/>
    </source>
</evidence>
<name>A0A1R1L8I3_9MICC</name>
<sequence length="339" mass="36729">MDGASVVVTGGAGFIGSHLVDTLLRNRRPHKVTVLDDLENGTTANLAHWTDDDRFELVVGDVCDRAEVDRVVAGADTVFHLACLGVRHSLHAPMRNHQVNAEGSLVVGLAARDAGVSRYVHVSSSEAFGTAQYVPMDERHPTWPETVYGAGKLAGEAYARAMFRTDGMATVVARPFNTYGPRSHFEGDSGEVIPRTIVRMLNGQRPVVYGDGSQTRDFMHVSDTATALLALAECEDAIGETVNIGTGVEISMLELCRVIAEIIGRPELTPRLLDPRPGDVLRLCVDNTRMRQLTGVEPTVPFRDGIADLIAWFRRADASPDAMLAQVADTNWNRTGVSA</sequence>
<dbReference type="EMBL" id="MRDE01000068">
    <property type="protein sequence ID" value="OMH23852.1"/>
    <property type="molecule type" value="Genomic_DNA"/>
</dbReference>
<keyword evidence="3" id="KW-1185">Reference proteome</keyword>
<dbReference type="Proteomes" id="UP000187085">
    <property type="component" value="Unassembled WGS sequence"/>
</dbReference>
<dbReference type="AlphaFoldDB" id="A0A1R1L8I3"/>
<dbReference type="Pfam" id="PF16363">
    <property type="entry name" value="GDP_Man_Dehyd"/>
    <property type="match status" value="1"/>
</dbReference>
<dbReference type="Gene3D" id="3.40.50.720">
    <property type="entry name" value="NAD(P)-binding Rossmann-like Domain"/>
    <property type="match status" value="1"/>
</dbReference>
<proteinExistence type="predicted"/>
<dbReference type="InterPro" id="IPR016040">
    <property type="entry name" value="NAD(P)-bd_dom"/>
</dbReference>
<dbReference type="PANTHER" id="PTHR43000">
    <property type="entry name" value="DTDP-D-GLUCOSE 4,6-DEHYDRATASE-RELATED"/>
    <property type="match status" value="1"/>
</dbReference>
<reference evidence="2 3" key="1">
    <citation type="submission" date="2016-12" db="EMBL/GenBank/DDBJ databases">
        <title>Draft genome of Tersicoccus phoenicis 1P05MA.</title>
        <authorList>
            <person name="Nakajima Y."/>
            <person name="Yoshizawa S."/>
            <person name="Nakamura K."/>
            <person name="Ogura Y."/>
            <person name="Hayashi T."/>
            <person name="Kogure K."/>
        </authorList>
    </citation>
    <scope>NUCLEOTIDE SEQUENCE [LARGE SCALE GENOMIC DNA]</scope>
    <source>
        <strain evidence="2 3">1p05MA</strain>
    </source>
</reference>
<dbReference type="InterPro" id="IPR036291">
    <property type="entry name" value="NAD(P)-bd_dom_sf"/>
</dbReference>
<evidence type="ECO:0000313" key="3">
    <source>
        <dbReference type="Proteomes" id="UP000187085"/>
    </source>
</evidence>
<dbReference type="STRING" id="554083.BKD30_10805"/>
<feature type="domain" description="NAD(P)-binding" evidence="1">
    <location>
        <begin position="8"/>
        <end position="308"/>
    </location>
</feature>
<comment type="caution">
    <text evidence="2">The sequence shown here is derived from an EMBL/GenBank/DDBJ whole genome shotgun (WGS) entry which is preliminary data.</text>
</comment>
<protein>
    <submittedName>
        <fullName evidence="2">Epimerase</fullName>
    </submittedName>
</protein>
<gene>
    <name evidence="2" type="ORF">BKD30_10805</name>
</gene>
<dbReference type="RefSeq" id="WP_076704576.1">
    <property type="nucleotide sequence ID" value="NZ_MRDE01000068.1"/>
</dbReference>
<evidence type="ECO:0000259" key="1">
    <source>
        <dbReference type="Pfam" id="PF16363"/>
    </source>
</evidence>
<dbReference type="Gene3D" id="3.90.25.10">
    <property type="entry name" value="UDP-galactose 4-epimerase, domain 1"/>
    <property type="match status" value="1"/>
</dbReference>
<dbReference type="SUPFAM" id="SSF51735">
    <property type="entry name" value="NAD(P)-binding Rossmann-fold domains"/>
    <property type="match status" value="1"/>
</dbReference>